<evidence type="ECO:0000256" key="9">
    <source>
        <dbReference type="PROSITE-ProRule" id="PRU00502"/>
    </source>
</evidence>
<dbReference type="InterPro" id="IPR001394">
    <property type="entry name" value="Peptidase_C19_UCH"/>
</dbReference>
<feature type="region of interest" description="Disordered" evidence="10">
    <location>
        <begin position="1"/>
        <end position="59"/>
    </location>
</feature>
<evidence type="ECO:0000256" key="8">
    <source>
        <dbReference type="ARBA" id="ARBA00023242"/>
    </source>
</evidence>
<evidence type="ECO:0000259" key="12">
    <source>
        <dbReference type="PROSITE" id="PS50271"/>
    </source>
</evidence>
<dbReference type="EMBL" id="CP031046">
    <property type="protein sequence ID" value="QDZ24558.1"/>
    <property type="molecule type" value="Genomic_DNA"/>
</dbReference>
<dbReference type="GO" id="GO:0008270">
    <property type="term" value="F:zinc ion binding"/>
    <property type="evidence" value="ECO:0007669"/>
    <property type="project" value="UniProtKB-KW"/>
</dbReference>
<dbReference type="PANTHER" id="PTHR21646">
    <property type="entry name" value="UBIQUITIN CARBOXYL-TERMINAL HYDROLASE"/>
    <property type="match status" value="1"/>
</dbReference>
<gene>
    <name evidence="13" type="ORF">A3770_13p70760</name>
</gene>
<evidence type="ECO:0000256" key="1">
    <source>
        <dbReference type="ARBA" id="ARBA00004123"/>
    </source>
</evidence>
<keyword evidence="13" id="KW-0378">Hydrolase</keyword>
<dbReference type="InterPro" id="IPR028889">
    <property type="entry name" value="USP"/>
</dbReference>
<dbReference type="OrthoDB" id="10263353at2759"/>
<comment type="subcellular location">
    <subcellularLocation>
        <location evidence="1">Nucleus</location>
    </subcellularLocation>
</comment>
<sequence>MAKRQRDEEHEDLDSSRRQRRLDANAVTRRPPSKDSEDSEGVPPPSLQPKSESESKKRLALPGSQCPYLDTIARQRLDFDFEKCCSVSLLKENVYVCLVCGKYFQGRGPKTHACTHALEEQHSMFMNLKSGKVYCLPDGYEVIDRSLEDIKQVLNPRFTEEQVKRIDEEGTAWRRSLDGQHFLPGMVGLNNIKCTDYANVVVHSLLRVKPFRNFFLRLGSEGSEGGRATTLLLEKFGELCRKMWNPGNFKGQVSPLEFLLAVQERSKRRFRVDVQSDPVDFLTWLLNTLHFDLTSGKPSKRKSIVTRCFQGEITVTKINEAGEDQPAVTTKFLMLGLDLPPTPLFKDAFEKNIIPQVPLFVLLKKYNGTTISESIKSGRSKYSVTRLPDHLIVWAKRFTKNNFFREKNPTIVTFPVKSLDVADNIPLPAAEAARSKYDLVATGCHVGKPESGSYHAILYHFADQEWYQVEDLSVKEVRPEIVAIQEAYFQIYSKQAKFSNVN</sequence>
<dbReference type="CDD" id="cd02669">
    <property type="entry name" value="Peptidase_C19M"/>
    <property type="match status" value="1"/>
</dbReference>
<dbReference type="PANTHER" id="PTHR21646:SF16">
    <property type="entry name" value="U4_U6.U5 TRI-SNRNP-ASSOCIATED PROTEIN 2"/>
    <property type="match status" value="1"/>
</dbReference>
<keyword evidence="2" id="KW-0507">mRNA processing</keyword>
<dbReference type="InterPro" id="IPR050185">
    <property type="entry name" value="Ub_carboxyl-term_hydrolase"/>
</dbReference>
<dbReference type="AlphaFoldDB" id="A0A5B8MUS8"/>
<dbReference type="GO" id="GO:0006508">
    <property type="term" value="P:proteolysis"/>
    <property type="evidence" value="ECO:0007669"/>
    <property type="project" value="UniProtKB-KW"/>
</dbReference>
<keyword evidence="14" id="KW-1185">Reference proteome</keyword>
<evidence type="ECO:0000256" key="5">
    <source>
        <dbReference type="ARBA" id="ARBA00022771"/>
    </source>
</evidence>
<evidence type="ECO:0000256" key="10">
    <source>
        <dbReference type="SAM" id="MobiDB-lite"/>
    </source>
</evidence>
<dbReference type="Pfam" id="PF00443">
    <property type="entry name" value="UCH"/>
    <property type="match status" value="1"/>
</dbReference>
<dbReference type="SUPFAM" id="SSF57850">
    <property type="entry name" value="RING/U-box"/>
    <property type="match status" value="1"/>
</dbReference>
<dbReference type="GO" id="GO:0000245">
    <property type="term" value="P:spliceosomal complex assembly"/>
    <property type="evidence" value="ECO:0007669"/>
    <property type="project" value="InterPro"/>
</dbReference>
<evidence type="ECO:0000256" key="6">
    <source>
        <dbReference type="ARBA" id="ARBA00022833"/>
    </source>
</evidence>
<dbReference type="PROSITE" id="PS50235">
    <property type="entry name" value="USP_3"/>
    <property type="match status" value="1"/>
</dbReference>
<evidence type="ECO:0000256" key="7">
    <source>
        <dbReference type="ARBA" id="ARBA00023187"/>
    </source>
</evidence>
<dbReference type="Gene3D" id="3.90.70.10">
    <property type="entry name" value="Cysteine proteinases"/>
    <property type="match status" value="1"/>
</dbReference>
<dbReference type="PROSITE" id="PS50271">
    <property type="entry name" value="ZF_UBP"/>
    <property type="match status" value="1"/>
</dbReference>
<dbReference type="SMART" id="SM00290">
    <property type="entry name" value="ZnF_UBP"/>
    <property type="match status" value="1"/>
</dbReference>
<keyword evidence="6" id="KW-0862">Zinc</keyword>
<evidence type="ECO:0000313" key="14">
    <source>
        <dbReference type="Proteomes" id="UP000316726"/>
    </source>
</evidence>
<dbReference type="InterPro" id="IPR001607">
    <property type="entry name" value="Znf_UBP"/>
</dbReference>
<keyword evidence="3" id="KW-0479">Metal-binding</keyword>
<keyword evidence="5 9" id="KW-0863">Zinc-finger</keyword>
<feature type="compositionally biased region" description="Basic and acidic residues" evidence="10">
    <location>
        <begin position="1"/>
        <end position="23"/>
    </location>
</feature>
<evidence type="ECO:0000313" key="13">
    <source>
        <dbReference type="EMBL" id="QDZ24558.1"/>
    </source>
</evidence>
<proteinExistence type="predicted"/>
<keyword evidence="7" id="KW-0508">mRNA splicing</keyword>
<keyword evidence="4" id="KW-0747">Spliceosome</keyword>
<dbReference type="GO" id="GO:0004843">
    <property type="term" value="F:cysteine-type deubiquitinase activity"/>
    <property type="evidence" value="ECO:0007669"/>
    <property type="project" value="InterPro"/>
</dbReference>
<keyword evidence="13" id="KW-0645">Protease</keyword>
<dbReference type="GO" id="GO:0016579">
    <property type="term" value="P:protein deubiquitination"/>
    <property type="evidence" value="ECO:0007669"/>
    <property type="project" value="InterPro"/>
</dbReference>
<feature type="domain" description="USP" evidence="11">
    <location>
        <begin position="187"/>
        <end position="495"/>
    </location>
</feature>
<organism evidence="13 14">
    <name type="scientific">Chloropicon primus</name>
    <dbReference type="NCBI Taxonomy" id="1764295"/>
    <lineage>
        <taxon>Eukaryota</taxon>
        <taxon>Viridiplantae</taxon>
        <taxon>Chlorophyta</taxon>
        <taxon>Chloropicophyceae</taxon>
        <taxon>Chloropicales</taxon>
        <taxon>Chloropicaceae</taxon>
        <taxon>Chloropicon</taxon>
    </lineage>
</organism>
<dbReference type="InterPro" id="IPR013083">
    <property type="entry name" value="Znf_RING/FYVE/PHD"/>
</dbReference>
<dbReference type="InterPro" id="IPR038765">
    <property type="entry name" value="Papain-like_cys_pep_sf"/>
</dbReference>
<dbReference type="Pfam" id="PF02148">
    <property type="entry name" value="zf-UBP"/>
    <property type="match status" value="1"/>
</dbReference>
<reference evidence="13 14" key="1">
    <citation type="submission" date="2018-07" db="EMBL/GenBank/DDBJ databases">
        <title>The complete nuclear genome of the prasinophyte Chloropicon primus (CCMP1205).</title>
        <authorList>
            <person name="Pombert J.-F."/>
            <person name="Otis C."/>
            <person name="Turmel M."/>
            <person name="Lemieux C."/>
        </authorList>
    </citation>
    <scope>NUCLEOTIDE SEQUENCE [LARGE SCALE GENOMIC DNA]</scope>
    <source>
        <strain evidence="13 14">CCMP1205</strain>
    </source>
</reference>
<dbReference type="Gene3D" id="3.30.40.10">
    <property type="entry name" value="Zinc/RING finger domain, C3HC4 (zinc finger)"/>
    <property type="match status" value="1"/>
</dbReference>
<dbReference type="STRING" id="1764295.A0A5B8MUS8"/>
<accession>A0A5B8MUS8</accession>
<dbReference type="Proteomes" id="UP000316726">
    <property type="component" value="Chromosome 13"/>
</dbReference>
<dbReference type="InterPro" id="IPR033809">
    <property type="entry name" value="USP39"/>
</dbReference>
<keyword evidence="8" id="KW-0539">Nucleus</keyword>
<feature type="domain" description="UBP-type" evidence="12">
    <location>
        <begin position="64"/>
        <end position="161"/>
    </location>
</feature>
<evidence type="ECO:0000256" key="3">
    <source>
        <dbReference type="ARBA" id="ARBA00022723"/>
    </source>
</evidence>
<name>A0A5B8MUS8_9CHLO</name>
<evidence type="ECO:0000259" key="11">
    <source>
        <dbReference type="PROSITE" id="PS50235"/>
    </source>
</evidence>
<protein>
    <submittedName>
        <fullName evidence="13">Ubiquitin-specific protease domain-containing protein</fullName>
    </submittedName>
</protein>
<evidence type="ECO:0000256" key="2">
    <source>
        <dbReference type="ARBA" id="ARBA00022664"/>
    </source>
</evidence>
<dbReference type="GO" id="GO:0005681">
    <property type="term" value="C:spliceosomal complex"/>
    <property type="evidence" value="ECO:0007669"/>
    <property type="project" value="UniProtKB-KW"/>
</dbReference>
<dbReference type="SUPFAM" id="SSF54001">
    <property type="entry name" value="Cysteine proteinases"/>
    <property type="match status" value="1"/>
</dbReference>
<evidence type="ECO:0000256" key="4">
    <source>
        <dbReference type="ARBA" id="ARBA00022728"/>
    </source>
</evidence>